<keyword evidence="2" id="KW-1185">Reference proteome</keyword>
<sequence length="139" mass="16110">MDTWRVERNLITSDHNAIMFSLRTEGPLKPLDPISTRRYKTKKARWTDFTAILRSGLAEESVTPVAVSNVSSMGELEEMITKYVTIIHDTCERTIPRIKPWKGDPRPHWWSAELDSLKKEQLRAKRRILLFSSAPKNFA</sequence>
<protein>
    <recommendedName>
        <fullName evidence="3">Endonuclease/exonuclease/phosphatase domain-containing protein</fullName>
    </recommendedName>
</protein>
<comment type="caution">
    <text evidence="1">The sequence shown here is derived from an EMBL/GenBank/DDBJ whole genome shotgun (WGS) entry which is preliminary data.</text>
</comment>
<gene>
    <name evidence="1" type="ORF">EEDITHA_LOCUS22881</name>
</gene>
<dbReference type="AlphaFoldDB" id="A0AAU9VB27"/>
<evidence type="ECO:0000313" key="1">
    <source>
        <dbReference type="EMBL" id="CAH2108993.1"/>
    </source>
</evidence>
<name>A0AAU9VB27_EUPED</name>
<dbReference type="Proteomes" id="UP001153954">
    <property type="component" value="Unassembled WGS sequence"/>
</dbReference>
<evidence type="ECO:0000313" key="2">
    <source>
        <dbReference type="Proteomes" id="UP001153954"/>
    </source>
</evidence>
<dbReference type="EMBL" id="CAKOGL010000050">
    <property type="protein sequence ID" value="CAH2108993.1"/>
    <property type="molecule type" value="Genomic_DNA"/>
</dbReference>
<accession>A0AAU9VB27</accession>
<evidence type="ECO:0008006" key="3">
    <source>
        <dbReference type="Google" id="ProtNLM"/>
    </source>
</evidence>
<reference evidence="1" key="1">
    <citation type="submission" date="2022-03" db="EMBL/GenBank/DDBJ databases">
        <authorList>
            <person name="Tunstrom K."/>
        </authorList>
    </citation>
    <scope>NUCLEOTIDE SEQUENCE</scope>
</reference>
<proteinExistence type="predicted"/>
<organism evidence="1 2">
    <name type="scientific">Euphydryas editha</name>
    <name type="common">Edith's checkerspot</name>
    <dbReference type="NCBI Taxonomy" id="104508"/>
    <lineage>
        <taxon>Eukaryota</taxon>
        <taxon>Metazoa</taxon>
        <taxon>Ecdysozoa</taxon>
        <taxon>Arthropoda</taxon>
        <taxon>Hexapoda</taxon>
        <taxon>Insecta</taxon>
        <taxon>Pterygota</taxon>
        <taxon>Neoptera</taxon>
        <taxon>Endopterygota</taxon>
        <taxon>Lepidoptera</taxon>
        <taxon>Glossata</taxon>
        <taxon>Ditrysia</taxon>
        <taxon>Papilionoidea</taxon>
        <taxon>Nymphalidae</taxon>
        <taxon>Nymphalinae</taxon>
        <taxon>Euphydryas</taxon>
    </lineage>
</organism>